<evidence type="ECO:0000313" key="2">
    <source>
        <dbReference type="Proteomes" id="UP000034137"/>
    </source>
</evidence>
<accession>A0A0G0Q1A7</accession>
<gene>
    <name evidence="1" type="ORF">UT64_C0073G0004</name>
</gene>
<sequence length="56" mass="6419">MVEFPKCEKFYRRKALNEQLLEQGTYAYGTCLPSACEECTVVPCRAPSQQDESIKE</sequence>
<evidence type="ECO:0000313" key="1">
    <source>
        <dbReference type="EMBL" id="KKR31111.1"/>
    </source>
</evidence>
<reference evidence="1 2" key="1">
    <citation type="journal article" date="2015" name="Nature">
        <title>rRNA introns, odd ribosomes, and small enigmatic genomes across a large radiation of phyla.</title>
        <authorList>
            <person name="Brown C.T."/>
            <person name="Hug L.A."/>
            <person name="Thomas B.C."/>
            <person name="Sharon I."/>
            <person name="Castelle C.J."/>
            <person name="Singh A."/>
            <person name="Wilkins M.J."/>
            <person name="Williams K.H."/>
            <person name="Banfield J.F."/>
        </authorList>
    </citation>
    <scope>NUCLEOTIDE SEQUENCE [LARGE SCALE GENOMIC DNA]</scope>
</reference>
<name>A0A0G0Q1A7_9BACT</name>
<dbReference type="AlphaFoldDB" id="A0A0G0Q1A7"/>
<dbReference type="EMBL" id="LBXO01000073">
    <property type="protein sequence ID" value="KKR31111.1"/>
    <property type="molecule type" value="Genomic_DNA"/>
</dbReference>
<protein>
    <submittedName>
        <fullName evidence="1">Uncharacterized protein</fullName>
    </submittedName>
</protein>
<comment type="caution">
    <text evidence="1">The sequence shown here is derived from an EMBL/GenBank/DDBJ whole genome shotgun (WGS) entry which is preliminary data.</text>
</comment>
<dbReference type="Proteomes" id="UP000034137">
    <property type="component" value="Unassembled WGS sequence"/>
</dbReference>
<organism evidence="1 2">
    <name type="scientific">Candidatus Falkowbacteria bacterium GW2011_GWF2_39_8</name>
    <dbReference type="NCBI Taxonomy" id="1618642"/>
    <lineage>
        <taxon>Bacteria</taxon>
        <taxon>Candidatus Falkowiibacteriota</taxon>
    </lineage>
</organism>
<proteinExistence type="predicted"/>